<feature type="transmembrane region" description="Helical" evidence="4">
    <location>
        <begin position="191"/>
        <end position="211"/>
    </location>
</feature>
<dbReference type="STRING" id="659018.ABB34_04740"/>
<feature type="transmembrane region" description="Helical" evidence="4">
    <location>
        <begin position="6"/>
        <end position="29"/>
    </location>
</feature>
<dbReference type="RefSeq" id="WP_057640102.1">
    <property type="nucleotide sequence ID" value="NZ_LDJP01000022.1"/>
</dbReference>
<keyword evidence="4" id="KW-0812">Transmembrane</keyword>
<dbReference type="InterPro" id="IPR043128">
    <property type="entry name" value="Rev_trsase/Diguanyl_cyclase"/>
</dbReference>
<dbReference type="GO" id="GO:0052621">
    <property type="term" value="F:diguanylate cyclase activity"/>
    <property type="evidence" value="ECO:0007669"/>
    <property type="project" value="UniProtKB-EC"/>
</dbReference>
<dbReference type="AlphaFoldDB" id="A0A0R0E145"/>
<keyword evidence="4" id="KW-0472">Membrane</keyword>
<dbReference type="SUPFAM" id="SSF55073">
    <property type="entry name" value="Nucleotide cyclase"/>
    <property type="match status" value="1"/>
</dbReference>
<dbReference type="PATRIC" id="fig|659018.3.peg.851"/>
<dbReference type="InterPro" id="IPR029787">
    <property type="entry name" value="Nucleotide_cyclase"/>
</dbReference>
<dbReference type="Gene3D" id="3.30.70.270">
    <property type="match status" value="1"/>
</dbReference>
<reference evidence="6 7" key="1">
    <citation type="submission" date="2015-05" db="EMBL/GenBank/DDBJ databases">
        <title>Genome sequencing and analysis of members of genus Stenotrophomonas.</title>
        <authorList>
            <person name="Patil P.P."/>
            <person name="Midha S."/>
            <person name="Patil P.B."/>
        </authorList>
    </citation>
    <scope>NUCLEOTIDE SEQUENCE [LARGE SCALE GENOMIC DNA]</scope>
    <source>
        <strain evidence="6 7">JCM 16244</strain>
    </source>
</reference>
<comment type="caution">
    <text evidence="6">The sequence shown here is derived from an EMBL/GenBank/DDBJ whole genome shotgun (WGS) entry which is preliminary data.</text>
</comment>
<dbReference type="PROSITE" id="PS50887">
    <property type="entry name" value="GGDEF"/>
    <property type="match status" value="1"/>
</dbReference>
<feature type="domain" description="GGDEF" evidence="5">
    <location>
        <begin position="252"/>
        <end position="384"/>
    </location>
</feature>
<evidence type="ECO:0000313" key="7">
    <source>
        <dbReference type="Proteomes" id="UP000050940"/>
    </source>
</evidence>
<name>A0A0R0E145_9GAMM</name>
<dbReference type="Pfam" id="PF00990">
    <property type="entry name" value="GGDEF"/>
    <property type="match status" value="1"/>
</dbReference>
<organism evidence="6 7">
    <name type="scientific">Stenotrophomonas daejeonensis</name>
    <dbReference type="NCBI Taxonomy" id="659018"/>
    <lineage>
        <taxon>Bacteria</taxon>
        <taxon>Pseudomonadati</taxon>
        <taxon>Pseudomonadota</taxon>
        <taxon>Gammaproteobacteria</taxon>
        <taxon>Lysobacterales</taxon>
        <taxon>Lysobacteraceae</taxon>
        <taxon>Stenotrophomonas</taxon>
    </lineage>
</organism>
<dbReference type="CDD" id="cd01949">
    <property type="entry name" value="GGDEF"/>
    <property type="match status" value="1"/>
</dbReference>
<evidence type="ECO:0000259" key="5">
    <source>
        <dbReference type="PROSITE" id="PS50887"/>
    </source>
</evidence>
<dbReference type="InterPro" id="IPR050469">
    <property type="entry name" value="Diguanylate_Cyclase"/>
</dbReference>
<evidence type="ECO:0000256" key="2">
    <source>
        <dbReference type="ARBA" id="ARBA00012528"/>
    </source>
</evidence>
<dbReference type="GO" id="GO:1902201">
    <property type="term" value="P:negative regulation of bacterial-type flagellum-dependent cell motility"/>
    <property type="evidence" value="ECO:0007669"/>
    <property type="project" value="TreeGrafter"/>
</dbReference>
<evidence type="ECO:0000256" key="3">
    <source>
        <dbReference type="ARBA" id="ARBA00034247"/>
    </source>
</evidence>
<dbReference type="NCBIfam" id="TIGR00254">
    <property type="entry name" value="GGDEF"/>
    <property type="match status" value="1"/>
</dbReference>
<feature type="transmembrane region" description="Helical" evidence="4">
    <location>
        <begin position="121"/>
        <end position="140"/>
    </location>
</feature>
<feature type="transmembrane region" description="Helical" evidence="4">
    <location>
        <begin position="97"/>
        <end position="115"/>
    </location>
</feature>
<dbReference type="EMBL" id="LDJP01000022">
    <property type="protein sequence ID" value="KRG87557.1"/>
    <property type="molecule type" value="Genomic_DNA"/>
</dbReference>
<accession>A0A0R0E145</accession>
<sequence>MTLDFPTIAIIGLLLHIGLAAGFSLILLVMRGHPVPRLWAASLWAGALGTTLLGLQGQMPELLSIVGRNAFAVLGSVLLLCGVALHVGRRAPLRPALVLAGGYMLCIVWFSVVTPDLGIRLTLYSLLVLLWKGWEVWLLLRHAPADIRRSCRIAAVVFVLDALLFLVRALLPVAPGAGGDILRAGLPMNVTYVGSLIVMMGHTFALVLLIVERQMVDLRRLARRDGLTGLLNRTALMDDGRGQLAQCQLRRLPFAVLLLDLDHFKRVNDSHGHQAGDAVLHHMARTLQRNLRGRDSLLGRYGGEEFVLLLPATSLEQAQALAERLRTALEACPLDSDIGPIAVTTSIGVAADVDATLERLLARADAALYRAKAAGRNRVVCDLGVEPVAVA</sequence>
<dbReference type="GO" id="GO:0005886">
    <property type="term" value="C:plasma membrane"/>
    <property type="evidence" value="ECO:0007669"/>
    <property type="project" value="TreeGrafter"/>
</dbReference>
<evidence type="ECO:0000313" key="6">
    <source>
        <dbReference type="EMBL" id="KRG87557.1"/>
    </source>
</evidence>
<comment type="cofactor">
    <cofactor evidence="1">
        <name>Mg(2+)</name>
        <dbReference type="ChEBI" id="CHEBI:18420"/>
    </cofactor>
</comment>
<dbReference type="OrthoDB" id="9803824at2"/>
<dbReference type="EC" id="2.7.7.65" evidence="2"/>
<dbReference type="Proteomes" id="UP000050940">
    <property type="component" value="Unassembled WGS sequence"/>
</dbReference>
<protein>
    <recommendedName>
        <fullName evidence="2">diguanylate cyclase</fullName>
        <ecNumber evidence="2">2.7.7.65</ecNumber>
    </recommendedName>
</protein>
<feature type="transmembrane region" description="Helical" evidence="4">
    <location>
        <begin position="38"/>
        <end position="59"/>
    </location>
</feature>
<feature type="transmembrane region" description="Helical" evidence="4">
    <location>
        <begin position="152"/>
        <end position="171"/>
    </location>
</feature>
<proteinExistence type="predicted"/>
<dbReference type="PANTHER" id="PTHR45138:SF9">
    <property type="entry name" value="DIGUANYLATE CYCLASE DGCM-RELATED"/>
    <property type="match status" value="1"/>
</dbReference>
<dbReference type="InterPro" id="IPR000160">
    <property type="entry name" value="GGDEF_dom"/>
</dbReference>
<dbReference type="GO" id="GO:0043709">
    <property type="term" value="P:cell adhesion involved in single-species biofilm formation"/>
    <property type="evidence" value="ECO:0007669"/>
    <property type="project" value="TreeGrafter"/>
</dbReference>
<feature type="transmembrane region" description="Helical" evidence="4">
    <location>
        <begin position="65"/>
        <end position="85"/>
    </location>
</feature>
<dbReference type="SMART" id="SM00267">
    <property type="entry name" value="GGDEF"/>
    <property type="match status" value="1"/>
</dbReference>
<gene>
    <name evidence="6" type="ORF">ABB34_04740</name>
</gene>
<evidence type="ECO:0000256" key="4">
    <source>
        <dbReference type="SAM" id="Phobius"/>
    </source>
</evidence>
<evidence type="ECO:0000256" key="1">
    <source>
        <dbReference type="ARBA" id="ARBA00001946"/>
    </source>
</evidence>
<keyword evidence="7" id="KW-1185">Reference proteome</keyword>
<dbReference type="FunFam" id="3.30.70.270:FF:000001">
    <property type="entry name" value="Diguanylate cyclase domain protein"/>
    <property type="match status" value="1"/>
</dbReference>
<keyword evidence="4" id="KW-1133">Transmembrane helix</keyword>
<comment type="catalytic activity">
    <reaction evidence="3">
        <text>2 GTP = 3',3'-c-di-GMP + 2 diphosphate</text>
        <dbReference type="Rhea" id="RHEA:24898"/>
        <dbReference type="ChEBI" id="CHEBI:33019"/>
        <dbReference type="ChEBI" id="CHEBI:37565"/>
        <dbReference type="ChEBI" id="CHEBI:58805"/>
        <dbReference type="EC" id="2.7.7.65"/>
    </reaction>
</comment>
<dbReference type="PANTHER" id="PTHR45138">
    <property type="entry name" value="REGULATORY COMPONENTS OF SENSORY TRANSDUCTION SYSTEM"/>
    <property type="match status" value="1"/>
</dbReference>